<organism evidence="2 3">
    <name type="scientific">Roseicyclus marinus</name>
    <dbReference type="NCBI Taxonomy" id="2161673"/>
    <lineage>
        <taxon>Bacteria</taxon>
        <taxon>Pseudomonadati</taxon>
        <taxon>Pseudomonadota</taxon>
        <taxon>Alphaproteobacteria</taxon>
        <taxon>Rhodobacterales</taxon>
        <taxon>Roseobacteraceae</taxon>
        <taxon>Roseicyclus</taxon>
    </lineage>
</organism>
<reference evidence="2 3" key="1">
    <citation type="submission" date="2023-01" db="EMBL/GenBank/DDBJ databases">
        <title>Complete genome sequence of Roseicyclus marinus strain Dej080120_10.</title>
        <authorList>
            <person name="Ueki S."/>
            <person name="Maruyama F."/>
        </authorList>
    </citation>
    <scope>NUCLEOTIDE SEQUENCE [LARGE SCALE GENOMIC DNA]</scope>
    <source>
        <strain evidence="2 3">Dej080120_10</strain>
    </source>
</reference>
<gene>
    <name evidence="2" type="primary">infB</name>
    <name evidence="2" type="ORF">MACH21_33210</name>
</gene>
<proteinExistence type="predicted"/>
<dbReference type="InterPro" id="IPR004360">
    <property type="entry name" value="Glyas_Fos-R_dOase_dom"/>
</dbReference>
<dbReference type="CDD" id="cd07247">
    <property type="entry name" value="SgaA_N_like"/>
    <property type="match status" value="1"/>
</dbReference>
<dbReference type="PANTHER" id="PTHR33993">
    <property type="entry name" value="GLYOXALASE-RELATED"/>
    <property type="match status" value="1"/>
</dbReference>
<dbReference type="InterPro" id="IPR037523">
    <property type="entry name" value="VOC_core"/>
</dbReference>
<dbReference type="InterPro" id="IPR029068">
    <property type="entry name" value="Glyas_Bleomycin-R_OHBP_Dase"/>
</dbReference>
<dbReference type="SUPFAM" id="SSF54593">
    <property type="entry name" value="Glyoxalase/Bleomycin resistance protein/Dihydroxybiphenyl dioxygenase"/>
    <property type="match status" value="1"/>
</dbReference>
<keyword evidence="3" id="KW-1185">Reference proteome</keyword>
<dbReference type="Gene3D" id="3.10.180.10">
    <property type="entry name" value="2,3-Dihydroxybiphenyl 1,2-Dioxygenase, domain 1"/>
    <property type="match status" value="1"/>
</dbReference>
<dbReference type="EMBL" id="AP027266">
    <property type="protein sequence ID" value="BDW87144.1"/>
    <property type="molecule type" value="Genomic_DNA"/>
</dbReference>
<dbReference type="GO" id="GO:0005829">
    <property type="term" value="C:cytosol"/>
    <property type="evidence" value="ECO:0007669"/>
    <property type="project" value="TreeGrafter"/>
</dbReference>
<evidence type="ECO:0000313" key="2">
    <source>
        <dbReference type="EMBL" id="BDW87144.1"/>
    </source>
</evidence>
<dbReference type="PANTHER" id="PTHR33993:SF1">
    <property type="entry name" value="GLYOXALASE FAMILY PROTEIN"/>
    <property type="match status" value="1"/>
</dbReference>
<dbReference type="KEGG" id="rmai:MACH21_33210"/>
<dbReference type="PROSITE" id="PS51819">
    <property type="entry name" value="VOC"/>
    <property type="match status" value="1"/>
</dbReference>
<accession>A0AA48HK97</accession>
<dbReference type="InterPro" id="IPR052164">
    <property type="entry name" value="Anthracycline_SecMetBiosynth"/>
</dbReference>
<dbReference type="GO" id="GO:0003924">
    <property type="term" value="F:GTPase activity"/>
    <property type="evidence" value="ECO:0007669"/>
    <property type="project" value="UniProtKB-UniRule"/>
</dbReference>
<dbReference type="AlphaFoldDB" id="A0AA48HK97"/>
<dbReference type="GO" id="GO:0005525">
    <property type="term" value="F:GTP binding"/>
    <property type="evidence" value="ECO:0007669"/>
    <property type="project" value="UniProtKB-KW"/>
</dbReference>
<feature type="domain" description="VOC" evidence="1">
    <location>
        <begin position="6"/>
        <end position="116"/>
    </location>
</feature>
<evidence type="ECO:0000313" key="3">
    <source>
        <dbReference type="Proteomes" id="UP001337723"/>
    </source>
</evidence>
<protein>
    <submittedName>
        <fullName evidence="2">Translation initiation factor IF-2</fullName>
    </submittedName>
</protein>
<dbReference type="Pfam" id="PF00903">
    <property type="entry name" value="Glyoxalase"/>
    <property type="match status" value="1"/>
</dbReference>
<name>A0AA48HK97_9RHOB</name>
<dbReference type="Proteomes" id="UP001337723">
    <property type="component" value="Chromosome"/>
</dbReference>
<sequence>MDDHEKINYLELPAVDIVAIKRFYQNTFDWQFVDYGDEYCAFNDGVINGGFYQVDVRSSYEKGGALIVLYSKNLEESAAKVLNNNGVIVKPIFSFPGGRRFHFTDPNGNELAIWSDK</sequence>
<dbReference type="GO" id="GO:0003743">
    <property type="term" value="F:translation initiation factor activity"/>
    <property type="evidence" value="ECO:0007669"/>
    <property type="project" value="UniProtKB-UniRule"/>
</dbReference>
<keyword evidence="2" id="KW-0396">Initiation factor</keyword>
<evidence type="ECO:0000259" key="1">
    <source>
        <dbReference type="PROSITE" id="PS51819"/>
    </source>
</evidence>
<keyword evidence="2" id="KW-0648">Protein biosynthesis</keyword>